<comment type="similarity">
    <text evidence="1 4 7">Belongs to the pyrroline-5-carboxylate reductase family.</text>
</comment>
<dbReference type="Pfam" id="PF14748">
    <property type="entry name" value="P5CR_dimer"/>
    <property type="match status" value="1"/>
</dbReference>
<comment type="catalytic activity">
    <reaction evidence="4">
        <text>L-proline + NAD(+) = (S)-1-pyrroline-5-carboxylate + NADH + 2 H(+)</text>
        <dbReference type="Rhea" id="RHEA:14105"/>
        <dbReference type="ChEBI" id="CHEBI:15378"/>
        <dbReference type="ChEBI" id="CHEBI:17388"/>
        <dbReference type="ChEBI" id="CHEBI:57540"/>
        <dbReference type="ChEBI" id="CHEBI:57945"/>
        <dbReference type="ChEBI" id="CHEBI:60039"/>
        <dbReference type="EC" id="1.5.1.2"/>
    </reaction>
</comment>
<evidence type="ECO:0000313" key="10">
    <source>
        <dbReference type="EMBL" id="VVD84312.1"/>
    </source>
</evidence>
<dbReference type="GO" id="GO:0005737">
    <property type="term" value="C:cytoplasm"/>
    <property type="evidence" value="ECO:0007669"/>
    <property type="project" value="UniProtKB-SubCell"/>
</dbReference>
<keyword evidence="4 7" id="KW-0028">Amino-acid biosynthesis</keyword>
<dbReference type="InterPro" id="IPR000304">
    <property type="entry name" value="Pyrroline-COOH_reductase"/>
</dbReference>
<dbReference type="Pfam" id="PF03807">
    <property type="entry name" value="F420_oxidored"/>
    <property type="match status" value="1"/>
</dbReference>
<protein>
    <recommendedName>
        <fullName evidence="4 5">Pyrroline-5-carboxylate reductase</fullName>
        <shortName evidence="4">P5C reductase</shortName>
        <shortName evidence="4">P5CR</shortName>
        <ecNumber evidence="4 5">1.5.1.2</ecNumber>
    </recommendedName>
    <alternativeName>
        <fullName evidence="4">PCA reductase</fullName>
    </alternativeName>
</protein>
<dbReference type="InterPro" id="IPR036291">
    <property type="entry name" value="NAD(P)-bd_dom_sf"/>
</dbReference>
<keyword evidence="2 4" id="KW-0521">NADP</keyword>
<evidence type="ECO:0000256" key="7">
    <source>
        <dbReference type="RuleBase" id="RU003903"/>
    </source>
</evidence>
<dbReference type="InterPro" id="IPR053790">
    <property type="entry name" value="P5CR-like_CS"/>
</dbReference>
<evidence type="ECO:0000313" key="11">
    <source>
        <dbReference type="Proteomes" id="UP000384354"/>
    </source>
</evidence>
<name>A0A5E4TAM5_9BURK</name>
<dbReference type="InterPro" id="IPR008927">
    <property type="entry name" value="6-PGluconate_DH-like_C_sf"/>
</dbReference>
<dbReference type="UniPathway" id="UPA00098">
    <property type="reaction ID" value="UER00361"/>
</dbReference>
<dbReference type="Gene3D" id="1.10.3730.10">
    <property type="entry name" value="ProC C-terminal domain-like"/>
    <property type="match status" value="1"/>
</dbReference>
<evidence type="ECO:0000259" key="8">
    <source>
        <dbReference type="Pfam" id="PF03807"/>
    </source>
</evidence>
<dbReference type="OrthoDB" id="9805754at2"/>
<reference evidence="10 11" key="1">
    <citation type="submission" date="2019-08" db="EMBL/GenBank/DDBJ databases">
        <authorList>
            <person name="Peeters C."/>
        </authorList>
    </citation>
    <scope>NUCLEOTIDE SEQUENCE [LARGE SCALE GENOMIC DNA]</scope>
    <source>
        <strain evidence="10 11">LMG 31106</strain>
    </source>
</reference>
<dbReference type="SUPFAM" id="SSF48179">
    <property type="entry name" value="6-phosphogluconate dehydrogenase C-terminal domain-like"/>
    <property type="match status" value="1"/>
</dbReference>
<keyword evidence="4 7" id="KW-0641">Proline biosynthesis</keyword>
<dbReference type="PROSITE" id="PS00521">
    <property type="entry name" value="P5CR"/>
    <property type="match status" value="1"/>
</dbReference>
<feature type="binding site" evidence="6">
    <location>
        <begin position="67"/>
        <end position="70"/>
    </location>
    <ligand>
        <name>NADP(+)</name>
        <dbReference type="ChEBI" id="CHEBI:58349"/>
    </ligand>
</feature>
<dbReference type="InterPro" id="IPR028939">
    <property type="entry name" value="P5C_Rdtase_cat_N"/>
</dbReference>
<dbReference type="EMBL" id="CABPSL010000003">
    <property type="protein sequence ID" value="VVD84312.1"/>
    <property type="molecule type" value="Genomic_DNA"/>
</dbReference>
<evidence type="ECO:0000256" key="3">
    <source>
        <dbReference type="ARBA" id="ARBA00023002"/>
    </source>
</evidence>
<comment type="catalytic activity">
    <reaction evidence="4 7">
        <text>L-proline + NADP(+) = (S)-1-pyrroline-5-carboxylate + NADPH + 2 H(+)</text>
        <dbReference type="Rhea" id="RHEA:14109"/>
        <dbReference type="ChEBI" id="CHEBI:15378"/>
        <dbReference type="ChEBI" id="CHEBI:17388"/>
        <dbReference type="ChEBI" id="CHEBI:57783"/>
        <dbReference type="ChEBI" id="CHEBI:58349"/>
        <dbReference type="ChEBI" id="CHEBI:60039"/>
        <dbReference type="EC" id="1.5.1.2"/>
    </reaction>
</comment>
<evidence type="ECO:0000256" key="4">
    <source>
        <dbReference type="HAMAP-Rule" id="MF_01925"/>
    </source>
</evidence>
<organism evidence="10 11">
    <name type="scientific">Pandoraea cepalis</name>
    <dbReference type="NCBI Taxonomy" id="2508294"/>
    <lineage>
        <taxon>Bacteria</taxon>
        <taxon>Pseudomonadati</taxon>
        <taxon>Pseudomonadota</taxon>
        <taxon>Betaproteobacteria</taxon>
        <taxon>Burkholderiales</taxon>
        <taxon>Burkholderiaceae</taxon>
        <taxon>Pandoraea</taxon>
    </lineage>
</organism>
<dbReference type="AlphaFoldDB" id="A0A5E4TAM5"/>
<evidence type="ECO:0000256" key="1">
    <source>
        <dbReference type="ARBA" id="ARBA00005525"/>
    </source>
</evidence>
<dbReference type="HAMAP" id="MF_01925">
    <property type="entry name" value="P5C_reductase"/>
    <property type="match status" value="1"/>
</dbReference>
<gene>
    <name evidence="4" type="primary">proC</name>
    <name evidence="10" type="ORF">PCE31106_01268</name>
</gene>
<comment type="function">
    <text evidence="4">Catalyzes the reduction of 1-pyrroline-5-carboxylate (PCA) to L-proline.</text>
</comment>
<evidence type="ECO:0000259" key="9">
    <source>
        <dbReference type="Pfam" id="PF14748"/>
    </source>
</evidence>
<dbReference type="Proteomes" id="UP000384354">
    <property type="component" value="Unassembled WGS sequence"/>
</dbReference>
<keyword evidence="4" id="KW-0963">Cytoplasm</keyword>
<proteinExistence type="inferred from homology"/>
<dbReference type="FunFam" id="1.10.3730.10:FF:000001">
    <property type="entry name" value="Pyrroline-5-carboxylate reductase"/>
    <property type="match status" value="1"/>
</dbReference>
<accession>A0A5E4TAM5</accession>
<feature type="binding site" evidence="6">
    <location>
        <begin position="7"/>
        <end position="12"/>
    </location>
    <ligand>
        <name>NADP(+)</name>
        <dbReference type="ChEBI" id="CHEBI:58349"/>
    </ligand>
</feature>
<dbReference type="GO" id="GO:0004735">
    <property type="term" value="F:pyrroline-5-carboxylate reductase activity"/>
    <property type="evidence" value="ECO:0007669"/>
    <property type="project" value="UniProtKB-UniRule"/>
</dbReference>
<comment type="pathway">
    <text evidence="4 7">Amino-acid biosynthesis; L-proline biosynthesis; L-proline from L-glutamate 5-semialdehyde: step 1/1.</text>
</comment>
<dbReference type="GO" id="GO:0055129">
    <property type="term" value="P:L-proline biosynthetic process"/>
    <property type="evidence" value="ECO:0007669"/>
    <property type="project" value="UniProtKB-UniRule"/>
</dbReference>
<feature type="domain" description="Pyrroline-5-carboxylate reductase catalytic N-terminal" evidence="8">
    <location>
        <begin position="3"/>
        <end position="93"/>
    </location>
</feature>
<comment type="subcellular location">
    <subcellularLocation>
        <location evidence="4">Cytoplasm</location>
    </subcellularLocation>
</comment>
<feature type="domain" description="Pyrroline-5-carboxylate reductase dimerisation" evidence="9">
    <location>
        <begin position="159"/>
        <end position="262"/>
    </location>
</feature>
<dbReference type="RefSeq" id="WP_150562754.1">
    <property type="nucleotide sequence ID" value="NZ_CABPSL010000003.1"/>
</dbReference>
<dbReference type="SUPFAM" id="SSF51735">
    <property type="entry name" value="NAD(P)-binding Rossmann-fold domains"/>
    <property type="match status" value="1"/>
</dbReference>
<evidence type="ECO:0000256" key="5">
    <source>
        <dbReference type="NCBIfam" id="TIGR00112"/>
    </source>
</evidence>
<keyword evidence="3 4" id="KW-0560">Oxidoreductase</keyword>
<dbReference type="PIRSF" id="PIRSF000193">
    <property type="entry name" value="Pyrrol-5-carb_rd"/>
    <property type="match status" value="1"/>
</dbReference>
<sequence>MSKIVFIGGGNMARALISGLSSAVSDNSFHVIDKSDEILIALREDFGCTVSSEMDETVKNADVIVIAVKPHIVNEVCGVLHPFLSDQVVISIASAVPHEKISQWLHGYTTLVRAMPNTPALVRAGMTGLFAPAGVDDSARNLASNVFRSVGEVIWCGSESMIDSVTAISGSGPAYVFYLVESMMEAGRRLGFDNNQARMLAEATAVGAMELLRQSGESATLLRTRVTSKGGTTAAAISTLEHLSVMEAVVRAAFAARDWAVEMRDQYEQVPTQ</sequence>
<dbReference type="Gene3D" id="3.40.50.720">
    <property type="entry name" value="NAD(P)-binding Rossmann-like Domain"/>
    <property type="match status" value="1"/>
</dbReference>
<dbReference type="NCBIfam" id="TIGR00112">
    <property type="entry name" value="proC"/>
    <property type="match status" value="1"/>
</dbReference>
<evidence type="ECO:0000256" key="6">
    <source>
        <dbReference type="PIRSR" id="PIRSR000193-1"/>
    </source>
</evidence>
<dbReference type="PANTHER" id="PTHR11645">
    <property type="entry name" value="PYRROLINE-5-CARBOXYLATE REDUCTASE"/>
    <property type="match status" value="1"/>
</dbReference>
<evidence type="ECO:0000256" key="2">
    <source>
        <dbReference type="ARBA" id="ARBA00022857"/>
    </source>
</evidence>
<dbReference type="EC" id="1.5.1.2" evidence="4 5"/>
<dbReference type="PANTHER" id="PTHR11645:SF0">
    <property type="entry name" value="PYRROLINE-5-CARBOXYLATE REDUCTASE 3"/>
    <property type="match status" value="1"/>
</dbReference>
<dbReference type="InterPro" id="IPR029036">
    <property type="entry name" value="P5CR_dimer"/>
</dbReference>